<evidence type="ECO:0000313" key="1">
    <source>
        <dbReference type="EMBL" id="RJG23280.1"/>
    </source>
</evidence>
<dbReference type="EMBL" id="QYZD01000011">
    <property type="protein sequence ID" value="RJG23280.1"/>
    <property type="molecule type" value="Genomic_DNA"/>
</dbReference>
<gene>
    <name evidence="1" type="ORF">DQX05_13605</name>
</gene>
<accession>A0A3A3GKZ5</accession>
<dbReference type="AlphaFoldDB" id="A0A3A3GKZ5"/>
<sequence length="163" mass="17952">MTEPQAAVQAAECLFQSVIDFDTEAERVSVFVTMLFRNAGSEPIEQPRIILSVTPARSCDISGKILSPQLIPAFSVYGKDGRKSGWSFTEDEWFANGKATGEYIIQSIEPLTMPPGVWLEMPDFHVSCAIERLRDGPLAIHGLLEAGESHFPVLNPISIHCSF</sequence>
<organism evidence="1 2">
    <name type="scientific">Paenibacillus thiaminolyticus</name>
    <name type="common">Bacillus thiaminolyticus</name>
    <dbReference type="NCBI Taxonomy" id="49283"/>
    <lineage>
        <taxon>Bacteria</taxon>
        <taxon>Bacillati</taxon>
        <taxon>Bacillota</taxon>
        <taxon>Bacilli</taxon>
        <taxon>Bacillales</taxon>
        <taxon>Paenibacillaceae</taxon>
        <taxon>Paenibacillus</taxon>
    </lineage>
</organism>
<dbReference type="RefSeq" id="WP_119794150.1">
    <property type="nucleotide sequence ID" value="NZ_QYZD01000011.1"/>
</dbReference>
<comment type="caution">
    <text evidence="1">The sequence shown here is derived from an EMBL/GenBank/DDBJ whole genome shotgun (WGS) entry which is preliminary data.</text>
</comment>
<proteinExistence type="predicted"/>
<protein>
    <submittedName>
        <fullName evidence="1">D-Tyr-tRNAtyr deacylase</fullName>
    </submittedName>
</protein>
<reference evidence="1 2" key="1">
    <citation type="submission" date="2018-09" db="EMBL/GenBank/DDBJ databases">
        <title>Paenibacillus SK2017-BO5.</title>
        <authorList>
            <person name="Piskunova J.V."/>
            <person name="Dubiley S.A."/>
            <person name="Severinov K.V."/>
        </authorList>
    </citation>
    <scope>NUCLEOTIDE SEQUENCE [LARGE SCALE GENOMIC DNA]</scope>
    <source>
        <strain evidence="1 2">BO5</strain>
    </source>
</reference>
<evidence type="ECO:0000313" key="2">
    <source>
        <dbReference type="Proteomes" id="UP000266177"/>
    </source>
</evidence>
<dbReference type="OrthoDB" id="2679997at2"/>
<dbReference type="Proteomes" id="UP000266177">
    <property type="component" value="Unassembled WGS sequence"/>
</dbReference>
<name>A0A3A3GKZ5_PANTH</name>